<keyword evidence="7" id="KW-1185">Reference proteome</keyword>
<accession>A0A549TBN2</accession>
<dbReference type="Proteomes" id="UP000316801">
    <property type="component" value="Unassembled WGS sequence"/>
</dbReference>
<dbReference type="PROSITE" id="PS50112">
    <property type="entry name" value="PAS"/>
    <property type="match status" value="1"/>
</dbReference>
<evidence type="ECO:0000256" key="2">
    <source>
        <dbReference type="ARBA" id="ARBA00023012"/>
    </source>
</evidence>
<dbReference type="InterPro" id="IPR011006">
    <property type="entry name" value="CheY-like_superfamily"/>
</dbReference>
<evidence type="ECO:0000313" key="7">
    <source>
        <dbReference type="Proteomes" id="UP000316801"/>
    </source>
</evidence>
<dbReference type="InterPro" id="IPR013656">
    <property type="entry name" value="PAS_4"/>
</dbReference>
<dbReference type="InterPro" id="IPR035965">
    <property type="entry name" value="PAS-like_dom_sf"/>
</dbReference>
<evidence type="ECO:0000256" key="3">
    <source>
        <dbReference type="PROSITE-ProRule" id="PRU00169"/>
    </source>
</evidence>
<dbReference type="GO" id="GO:0000160">
    <property type="term" value="P:phosphorelay signal transduction system"/>
    <property type="evidence" value="ECO:0007669"/>
    <property type="project" value="UniProtKB-KW"/>
</dbReference>
<proteinExistence type="predicted"/>
<evidence type="ECO:0000259" key="4">
    <source>
        <dbReference type="PROSITE" id="PS50110"/>
    </source>
</evidence>
<dbReference type="Pfam" id="PF08448">
    <property type="entry name" value="PAS_4"/>
    <property type="match status" value="1"/>
</dbReference>
<keyword evidence="1 3" id="KW-0597">Phosphoprotein</keyword>
<comment type="caution">
    <text evidence="6">The sequence shown here is derived from an EMBL/GenBank/DDBJ whole genome shotgun (WGS) entry which is preliminary data.</text>
</comment>
<evidence type="ECO:0000256" key="1">
    <source>
        <dbReference type="ARBA" id="ARBA00022553"/>
    </source>
</evidence>
<dbReference type="InterPro" id="IPR000014">
    <property type="entry name" value="PAS"/>
</dbReference>
<evidence type="ECO:0000313" key="6">
    <source>
        <dbReference type="EMBL" id="TRL39280.1"/>
    </source>
</evidence>
<dbReference type="NCBIfam" id="TIGR00229">
    <property type="entry name" value="sensory_box"/>
    <property type="match status" value="1"/>
</dbReference>
<feature type="domain" description="PAS" evidence="5">
    <location>
        <begin position="152"/>
        <end position="222"/>
    </location>
</feature>
<protein>
    <submittedName>
        <fullName evidence="6">Response regulator</fullName>
    </submittedName>
</protein>
<keyword evidence="2" id="KW-0902">Two-component regulatory system</keyword>
<dbReference type="SUPFAM" id="SSF55785">
    <property type="entry name" value="PYP-like sensor domain (PAS domain)"/>
    <property type="match status" value="1"/>
</dbReference>
<feature type="domain" description="Response regulatory" evidence="4">
    <location>
        <begin position="428"/>
        <end position="545"/>
    </location>
</feature>
<organism evidence="6 7">
    <name type="scientific">Rhizobium straminoryzae</name>
    <dbReference type="NCBI Taxonomy" id="1387186"/>
    <lineage>
        <taxon>Bacteria</taxon>
        <taxon>Pseudomonadati</taxon>
        <taxon>Pseudomonadota</taxon>
        <taxon>Alphaproteobacteria</taxon>
        <taxon>Hyphomicrobiales</taxon>
        <taxon>Rhizobiaceae</taxon>
        <taxon>Rhizobium/Agrobacterium group</taxon>
        <taxon>Rhizobium</taxon>
    </lineage>
</organism>
<dbReference type="PANTHER" id="PTHR45339">
    <property type="entry name" value="HYBRID SIGNAL TRANSDUCTION HISTIDINE KINASE J"/>
    <property type="match status" value="1"/>
</dbReference>
<dbReference type="InterPro" id="IPR001789">
    <property type="entry name" value="Sig_transdc_resp-reg_receiver"/>
</dbReference>
<dbReference type="Gene3D" id="3.40.50.2300">
    <property type="match status" value="1"/>
</dbReference>
<dbReference type="CDD" id="cd00130">
    <property type="entry name" value="PAS"/>
    <property type="match status" value="1"/>
</dbReference>
<dbReference type="SUPFAM" id="SSF52172">
    <property type="entry name" value="CheY-like"/>
    <property type="match status" value="1"/>
</dbReference>
<dbReference type="SMART" id="SM00091">
    <property type="entry name" value="PAS"/>
    <property type="match status" value="1"/>
</dbReference>
<name>A0A549TBN2_9HYPH</name>
<dbReference type="RefSeq" id="WP_143124859.1">
    <property type="nucleotide sequence ID" value="NZ_VJMG01000021.1"/>
</dbReference>
<dbReference type="AlphaFoldDB" id="A0A549TBN2"/>
<dbReference type="Gene3D" id="3.30.450.20">
    <property type="entry name" value="PAS domain"/>
    <property type="match status" value="1"/>
</dbReference>
<gene>
    <name evidence="6" type="ORF">FNA46_09010</name>
</gene>
<dbReference type="Pfam" id="PF00072">
    <property type="entry name" value="Response_reg"/>
    <property type="match status" value="1"/>
</dbReference>
<dbReference type="PANTHER" id="PTHR45339:SF1">
    <property type="entry name" value="HYBRID SIGNAL TRANSDUCTION HISTIDINE KINASE J"/>
    <property type="match status" value="1"/>
</dbReference>
<dbReference type="SMART" id="SM00448">
    <property type="entry name" value="REC"/>
    <property type="match status" value="1"/>
</dbReference>
<sequence length="559" mass="62609">MTQTGAHPDGLAQAALLDLLTEAMSGAVLIYDRNDTIVFASTQLRAFLPALPLMPSPGTRLKDFLSLVYDHGGYFPDVTGRLRHPPMGREEWITTEIASLWRERSETVERQALDRWMSLSKRRMPSGYGLCLFRDVSEHKKREDQWRSDLERVQITEDILDNLPFPILVMDRNFTYVAVNKATCSFYNLAADEILGRKNDDIHPPELAARIDRASRQVLETGIPFSISEQVIRPDGSRTAVLTRKLRAGKPGRYFVVTAMEDISEVLSTGEQPEWVFNGLEGVDFVHSDMRLKRSEQPAAVPAERTGRRRVLLVTDDGKVEADGVSLLLRAGFDATAARDLRELRGILDIARERQVDIDLVVVDSAMDIECLEEAEASGIDVLVLEAFQVERELLVAVQRRLARPRPAPAARKAAEDDWQISSVAAIDVLVAEDNEVNQIVFSQILEGFGYRYAIACDGEEAVRLWRDLKPRIVLMDITLPMLNGFEAASRIRELESGGERTPIIGVLTPAVEGDRDACWAAGMDDVVLKPLSPDALDEKFRRFMGAGDRETRRRGEGR</sequence>
<evidence type="ECO:0000259" key="5">
    <source>
        <dbReference type="PROSITE" id="PS50112"/>
    </source>
</evidence>
<reference evidence="6 7" key="1">
    <citation type="submission" date="2019-07" db="EMBL/GenBank/DDBJ databases">
        <title>Ln-dependent methylotrophs.</title>
        <authorList>
            <person name="Tani A."/>
        </authorList>
    </citation>
    <scope>NUCLEOTIDE SEQUENCE [LARGE SCALE GENOMIC DNA]</scope>
    <source>
        <strain evidence="6 7">SM12</strain>
    </source>
</reference>
<feature type="modified residue" description="4-aspartylphosphate" evidence="3">
    <location>
        <position position="477"/>
    </location>
</feature>
<dbReference type="PROSITE" id="PS50110">
    <property type="entry name" value="RESPONSE_REGULATORY"/>
    <property type="match status" value="1"/>
</dbReference>
<dbReference type="EMBL" id="VJMG01000021">
    <property type="protein sequence ID" value="TRL39280.1"/>
    <property type="molecule type" value="Genomic_DNA"/>
</dbReference>
<dbReference type="CDD" id="cd17546">
    <property type="entry name" value="REC_hyHK_CKI1_RcsC-like"/>
    <property type="match status" value="1"/>
</dbReference>